<evidence type="ECO:0000313" key="2">
    <source>
        <dbReference type="Proteomes" id="UP000662873"/>
    </source>
</evidence>
<proteinExistence type="predicted"/>
<reference evidence="1" key="1">
    <citation type="journal article" name="DNA Res.">
        <title>The physiological potential of anammox bacteria as revealed by their core genome structure.</title>
        <authorList>
            <person name="Okubo T."/>
            <person name="Toyoda A."/>
            <person name="Fukuhara K."/>
            <person name="Uchiyama I."/>
            <person name="Harigaya Y."/>
            <person name="Kuroiwa M."/>
            <person name="Suzuki T."/>
            <person name="Murakami Y."/>
            <person name="Suwa Y."/>
            <person name="Takami H."/>
        </authorList>
    </citation>
    <scope>NUCLEOTIDE SEQUENCE</scope>
    <source>
        <strain evidence="1">317325-2</strain>
    </source>
</reference>
<gene>
    <name evidence="1" type="ORF">NPRO_13870</name>
</gene>
<organism evidence="1 2">
    <name type="scientific">Candidatus Nitrosymbiomonas proteolyticus</name>
    <dbReference type="NCBI Taxonomy" id="2608984"/>
    <lineage>
        <taxon>Bacteria</taxon>
        <taxon>Bacillati</taxon>
        <taxon>Armatimonadota</taxon>
        <taxon>Armatimonadota incertae sedis</taxon>
        <taxon>Candidatus Nitrosymbiomonas</taxon>
    </lineage>
</organism>
<dbReference type="EMBL" id="AP021858">
    <property type="protein sequence ID" value="BBO23792.1"/>
    <property type="molecule type" value="Genomic_DNA"/>
</dbReference>
<dbReference type="Proteomes" id="UP000662873">
    <property type="component" value="Chromosome"/>
</dbReference>
<dbReference type="AlphaFoldDB" id="A0A809RVE4"/>
<accession>A0A809RVE4</accession>
<evidence type="ECO:0000313" key="1">
    <source>
        <dbReference type="EMBL" id="BBO23792.1"/>
    </source>
</evidence>
<protein>
    <recommendedName>
        <fullName evidence="3">Type 4 fimbrial biogenesis protein PilX N-terminal domain-containing protein</fullName>
    </recommendedName>
</protein>
<sequence length="567" mass="59937">MKNSKKRGWIALTMLLGLSVLVLSTMGVLMMSTQSMHRAERDSRAVVAFQTAQAALESTLSKAFAALPSNNGGFVEGTDYATEVLAGLGGDLSALVEVQPTSDPRTAWFTSTVEYNSVESSVRVYVDSRNVGIWNNAIFAGAGAAGQAINGNVDIRGSVHILGEGEPYSDLNGNGVWDAAEPYTDLNSNGAWDPGEPFTDINGDSVRNPAEPYNDLNRNGQYDPPLTQTDLNTTLSGTAYIGNHYSGMPTELEAMVPDAPRVSGIETLSAEVRVKHGRISISGNAMVGTSSIVDGGSSKGTIDGSYVSDGYTGSAGAGAVFSDNGASNVYDLGNLGIQFPVVAGIGAQTYIDSSQNTWQTQEHFLEARSLTVPLTEIKAGTAAFSYGPDAYGNSISFTPEVKQNNKVVQPATLDVSGVIRFAGNLQIGGSKETIRYTGNGTLYSRESVSISANFLPASGTVFPTTARIGVIALRDLNLATGNGDAQLSMAGAFYAQGKIVSRKQNQIAGTFVAAYYDMGTNVPNIYQVPPLVYNMPPAMPGDKNYFSLRVRTWRDRPVSTSTNMTGS</sequence>
<name>A0A809RVE4_9BACT</name>
<evidence type="ECO:0008006" key="3">
    <source>
        <dbReference type="Google" id="ProtNLM"/>
    </source>
</evidence>
<dbReference type="KEGG" id="npy:NPRO_13870"/>